<dbReference type="PANTHER" id="PTHR45662:SF8">
    <property type="entry name" value="PHOSPHATIDYLINOSITIDE PHOSPHATASE SAC2"/>
    <property type="match status" value="1"/>
</dbReference>
<dbReference type="InterPro" id="IPR002013">
    <property type="entry name" value="SAC_dom"/>
</dbReference>
<dbReference type="PANTHER" id="PTHR45662">
    <property type="entry name" value="PHOSPHATIDYLINOSITIDE PHOSPHATASE SAC1"/>
    <property type="match status" value="1"/>
</dbReference>
<dbReference type="GO" id="GO:0045334">
    <property type="term" value="C:clathrin-coated endocytic vesicle"/>
    <property type="evidence" value="ECO:0007669"/>
    <property type="project" value="TreeGrafter"/>
</dbReference>
<organism evidence="2 3">
    <name type="scientific">Brachionus calyciflorus</name>
    <dbReference type="NCBI Taxonomy" id="104777"/>
    <lineage>
        <taxon>Eukaryota</taxon>
        <taxon>Metazoa</taxon>
        <taxon>Spiralia</taxon>
        <taxon>Gnathifera</taxon>
        <taxon>Rotifera</taxon>
        <taxon>Eurotatoria</taxon>
        <taxon>Monogononta</taxon>
        <taxon>Pseudotrocha</taxon>
        <taxon>Ploima</taxon>
        <taxon>Brachionidae</taxon>
        <taxon>Brachionus</taxon>
    </lineage>
</organism>
<evidence type="ECO:0000313" key="2">
    <source>
        <dbReference type="EMBL" id="CAF0928227.1"/>
    </source>
</evidence>
<dbReference type="Pfam" id="PF02383">
    <property type="entry name" value="Syja_N"/>
    <property type="match status" value="1"/>
</dbReference>
<dbReference type="GO" id="GO:0043812">
    <property type="term" value="F:phosphatidylinositol-4-phosphate phosphatase activity"/>
    <property type="evidence" value="ECO:0007669"/>
    <property type="project" value="TreeGrafter"/>
</dbReference>
<accession>A0A814BEN3</accession>
<sequence length="371" mass="43419">MFSLYKTKSRLSNVNSFYVLTEANTNESECESIWFDRQNGEISIRKFKRSLEFEEVNGSPVYGYIGKFQVNQNYAPKLIFIKSAEKIGKFKVKNDEHSIYKIKEILLLTFTPPSNSTYDEIECDVLMNDQFTEMKTSSSFSTLGSLITGSPVINSNSTEAIARPVTNNNISSKFEKKVLIEVYKIFQDNSGSFYFSDSYDLTNTIERQEKLFEKEKKGEIICDWRQYDDRFFWNKYLLQDLLNLNNCDKFIVPIIQGFIQTELFDIKQPNIEFNFRKDNINITNFVQLKLTLISRRSRYRLGTRFKRRGIDENGNVANFVETEQIVNAYDSHTLSFVQIRGSIPVYWSQPGIKYRPAPRIDRRSNFLGDHF</sequence>
<feature type="domain" description="SAC" evidence="1">
    <location>
        <begin position="188"/>
        <end position="360"/>
    </location>
</feature>
<gene>
    <name evidence="2" type="ORF">OXX778_LOCUS12761</name>
</gene>
<comment type="caution">
    <text evidence="2">The sequence shown here is derived from an EMBL/GenBank/DDBJ whole genome shotgun (WGS) entry which is preliminary data.</text>
</comment>
<dbReference type="OrthoDB" id="405996at2759"/>
<dbReference type="PROSITE" id="PS50275">
    <property type="entry name" value="SAC"/>
    <property type="match status" value="1"/>
</dbReference>
<dbReference type="GO" id="GO:0046856">
    <property type="term" value="P:phosphatidylinositol dephosphorylation"/>
    <property type="evidence" value="ECO:0007669"/>
    <property type="project" value="TreeGrafter"/>
</dbReference>
<protein>
    <recommendedName>
        <fullName evidence="1">SAC domain-containing protein</fullName>
    </recommendedName>
</protein>
<dbReference type="EMBL" id="CAJNOC010002352">
    <property type="protein sequence ID" value="CAF0928227.1"/>
    <property type="molecule type" value="Genomic_DNA"/>
</dbReference>
<dbReference type="GO" id="GO:2001135">
    <property type="term" value="P:regulation of endocytic recycling"/>
    <property type="evidence" value="ECO:0007669"/>
    <property type="project" value="TreeGrafter"/>
</dbReference>
<name>A0A814BEN3_9BILA</name>
<evidence type="ECO:0000313" key="3">
    <source>
        <dbReference type="Proteomes" id="UP000663879"/>
    </source>
</evidence>
<keyword evidence="3" id="KW-1185">Reference proteome</keyword>
<dbReference type="Proteomes" id="UP000663879">
    <property type="component" value="Unassembled WGS sequence"/>
</dbReference>
<reference evidence="2" key="1">
    <citation type="submission" date="2021-02" db="EMBL/GenBank/DDBJ databases">
        <authorList>
            <person name="Nowell W R."/>
        </authorList>
    </citation>
    <scope>NUCLEOTIDE SEQUENCE</scope>
    <source>
        <strain evidence="2">Ploen Becks lab</strain>
    </source>
</reference>
<proteinExistence type="predicted"/>
<evidence type="ECO:0000259" key="1">
    <source>
        <dbReference type="PROSITE" id="PS50275"/>
    </source>
</evidence>
<dbReference type="GO" id="GO:0005769">
    <property type="term" value="C:early endosome"/>
    <property type="evidence" value="ECO:0007669"/>
    <property type="project" value="TreeGrafter"/>
</dbReference>
<dbReference type="AlphaFoldDB" id="A0A814BEN3"/>